<gene>
    <name evidence="2" type="ORF">BJ875DRAFT_494615</name>
</gene>
<name>A0A9P8C749_9HELO</name>
<accession>A0A9P8C749</accession>
<reference evidence="2" key="1">
    <citation type="journal article" date="2021" name="IMA Fungus">
        <title>Genomic characterization of three marine fungi, including Emericellopsis atlantica sp. nov. with signatures of a generalist lifestyle and marine biomass degradation.</title>
        <authorList>
            <person name="Hagestad O.C."/>
            <person name="Hou L."/>
            <person name="Andersen J.H."/>
            <person name="Hansen E.H."/>
            <person name="Altermark B."/>
            <person name="Li C."/>
            <person name="Kuhnert E."/>
            <person name="Cox R.J."/>
            <person name="Crous P.W."/>
            <person name="Spatafora J.W."/>
            <person name="Lail K."/>
            <person name="Amirebrahimi M."/>
            <person name="Lipzen A."/>
            <person name="Pangilinan J."/>
            <person name="Andreopoulos W."/>
            <person name="Hayes R.D."/>
            <person name="Ng V."/>
            <person name="Grigoriev I.V."/>
            <person name="Jackson S.A."/>
            <person name="Sutton T.D.S."/>
            <person name="Dobson A.D.W."/>
            <person name="Rama T."/>
        </authorList>
    </citation>
    <scope>NUCLEOTIDE SEQUENCE</scope>
    <source>
        <strain evidence="2">TRa018bII</strain>
    </source>
</reference>
<organism evidence="2 3">
    <name type="scientific">Amylocarpus encephaloides</name>
    <dbReference type="NCBI Taxonomy" id="45428"/>
    <lineage>
        <taxon>Eukaryota</taxon>
        <taxon>Fungi</taxon>
        <taxon>Dikarya</taxon>
        <taxon>Ascomycota</taxon>
        <taxon>Pezizomycotina</taxon>
        <taxon>Leotiomycetes</taxon>
        <taxon>Helotiales</taxon>
        <taxon>Helotiales incertae sedis</taxon>
        <taxon>Amylocarpus</taxon>
    </lineage>
</organism>
<dbReference type="OrthoDB" id="5296155at2759"/>
<evidence type="ECO:0000313" key="3">
    <source>
        <dbReference type="Proteomes" id="UP000824998"/>
    </source>
</evidence>
<proteinExistence type="predicted"/>
<sequence>MRIKRPVSLSSSLPAISEDDSFVEPHHALATPIPSVPPRSAKRASNRNFVAVRPPRFNYQSPPPSYWEDDTSIEAGGNEKFSKFRRRVVNNEHVAKRGGWLRLGIIALVLILCILGLVVGLTIGLRNKKTHPNRNDNDYLESNQSFPLGHYSINTVLSSTATNCTSNPSTWLCYPYTTYSQNPSMSATVFDWIITTNISAPVNPSNPFLLISSTPNPFTTLFNNLTLSLRLANQADEHYYFSTNIPKLTKPTTQIGENNVAAACNFNNTVLTGLLYTRRQKSYPSANAISTEAGAYKSWPYAVEIEQVATSGSGTPSCVDPSGTSLGSFEVPEQGQQCECEYLNSGT</sequence>
<keyword evidence="1" id="KW-0472">Membrane</keyword>
<dbReference type="AlphaFoldDB" id="A0A9P8C749"/>
<keyword evidence="3" id="KW-1185">Reference proteome</keyword>
<keyword evidence="1" id="KW-1133">Transmembrane helix</keyword>
<feature type="transmembrane region" description="Helical" evidence="1">
    <location>
        <begin position="103"/>
        <end position="125"/>
    </location>
</feature>
<dbReference type="Proteomes" id="UP000824998">
    <property type="component" value="Unassembled WGS sequence"/>
</dbReference>
<evidence type="ECO:0000313" key="2">
    <source>
        <dbReference type="EMBL" id="KAG9235932.1"/>
    </source>
</evidence>
<protein>
    <recommendedName>
        <fullName evidence="4">Tat pathway signal sequence</fullName>
    </recommendedName>
</protein>
<keyword evidence="1" id="KW-0812">Transmembrane</keyword>
<dbReference type="EMBL" id="MU251419">
    <property type="protein sequence ID" value="KAG9235932.1"/>
    <property type="molecule type" value="Genomic_DNA"/>
</dbReference>
<comment type="caution">
    <text evidence="2">The sequence shown here is derived from an EMBL/GenBank/DDBJ whole genome shotgun (WGS) entry which is preliminary data.</text>
</comment>
<evidence type="ECO:0008006" key="4">
    <source>
        <dbReference type="Google" id="ProtNLM"/>
    </source>
</evidence>
<evidence type="ECO:0000256" key="1">
    <source>
        <dbReference type="SAM" id="Phobius"/>
    </source>
</evidence>